<dbReference type="AlphaFoldDB" id="L2GTW7"/>
<evidence type="ECO:0000313" key="2">
    <source>
        <dbReference type="Proteomes" id="UP000011081"/>
    </source>
</evidence>
<dbReference type="OrthoDB" id="420884at2759"/>
<gene>
    <name evidence="1" type="ORF">VCUG_01425</name>
</gene>
<dbReference type="HOGENOM" id="CLU_072831_0_0_1"/>
<dbReference type="Proteomes" id="UP000011081">
    <property type="component" value="Unassembled WGS sequence"/>
</dbReference>
<reference evidence="2" key="1">
    <citation type="submission" date="2011-03" db="EMBL/GenBank/DDBJ databases">
        <title>The genome sequence of Vavraia culicis strain floridensis.</title>
        <authorList>
            <consortium name="The Broad Institute Genome Sequencing Platform"/>
            <person name="Cuomo C."/>
            <person name="Becnel J."/>
            <person name="Sanscrainte N."/>
            <person name="Young S.K."/>
            <person name="Zeng Q."/>
            <person name="Gargeya S."/>
            <person name="Fitzgerald M."/>
            <person name="Haas B."/>
            <person name="Abouelleil A."/>
            <person name="Alvarado L."/>
            <person name="Arachchi H.M."/>
            <person name="Berlin A."/>
            <person name="Chapman S.B."/>
            <person name="Gearin G."/>
            <person name="Goldberg J."/>
            <person name="Griggs A."/>
            <person name="Gujja S."/>
            <person name="Hansen M."/>
            <person name="Heiman D."/>
            <person name="Howarth C."/>
            <person name="Larimer J."/>
            <person name="Lui A."/>
            <person name="MacDonald P.J.P."/>
            <person name="McCowen C."/>
            <person name="Montmayeur A."/>
            <person name="Murphy C."/>
            <person name="Neiman D."/>
            <person name="Pearson M."/>
            <person name="Priest M."/>
            <person name="Roberts A."/>
            <person name="Saif S."/>
            <person name="Shea T."/>
            <person name="Sisk P."/>
            <person name="Stolte C."/>
            <person name="Sykes S."/>
            <person name="Wortman J."/>
            <person name="Nusbaum C."/>
            <person name="Birren B."/>
        </authorList>
    </citation>
    <scope>NUCLEOTIDE SEQUENCE [LARGE SCALE GENOMIC DNA]</scope>
    <source>
        <strain evidence="2">floridensis</strain>
    </source>
</reference>
<dbReference type="VEuPathDB" id="MicrosporidiaDB:VCUG_01425"/>
<sequence>MRQPEPLDSERSMEDDLQQFLEIERKRKLVVERSIQELINKRKILNETMQQELQELMRDTYTVQETGNAYSRNTSLMEDISRELPMDNETVRTDEKLPVTHPGVEIVQSDEIDGVEPLNIPVNMPISDYFIRKYIVTDNYIQTERILNLQKNKITNQSYRQLKLIVNKRIGQVTTDLDHINLITGFLKQYDSCIFYELLSIKIIEQAKLQVSNCFETYKSYGWLLNNLYTPNLHSLFLVGLVCKKEEGKFLKSMYSIYFELLRLRRMWHEAYNFFAGMLNEMPTPNSFHVVEAYLLVLGKDMSAIFGKRFRGITNYIREEYFAKGDNKPCKVRIEKIIEGL</sequence>
<dbReference type="EMBL" id="GL877425">
    <property type="protein sequence ID" value="ELA47064.1"/>
    <property type="molecule type" value="Genomic_DNA"/>
</dbReference>
<keyword evidence="2" id="KW-1185">Reference proteome</keyword>
<proteinExistence type="predicted"/>
<name>L2GTW7_VAVCU</name>
<evidence type="ECO:0000313" key="1">
    <source>
        <dbReference type="EMBL" id="ELA47064.1"/>
    </source>
</evidence>
<dbReference type="OMA" id="YTMFTSA"/>
<protein>
    <submittedName>
        <fullName evidence="1">Uncharacterized protein</fullName>
    </submittedName>
</protein>
<organism evidence="1 2">
    <name type="scientific">Vavraia culicis (isolate floridensis)</name>
    <name type="common">Microsporidian parasite</name>
    <dbReference type="NCBI Taxonomy" id="948595"/>
    <lineage>
        <taxon>Eukaryota</taxon>
        <taxon>Fungi</taxon>
        <taxon>Fungi incertae sedis</taxon>
        <taxon>Microsporidia</taxon>
        <taxon>Pleistophoridae</taxon>
        <taxon>Vavraia</taxon>
    </lineage>
</organism>
<dbReference type="InParanoid" id="L2GTW7"/>
<dbReference type="GeneID" id="19879303"/>
<dbReference type="RefSeq" id="XP_008074445.1">
    <property type="nucleotide sequence ID" value="XM_008076254.1"/>
</dbReference>
<accession>L2GTW7</accession>